<dbReference type="EMBL" id="BSTJ01000001">
    <property type="protein sequence ID" value="GLY73362.1"/>
    <property type="molecule type" value="Genomic_DNA"/>
</dbReference>
<feature type="transmembrane region" description="Helical" evidence="1">
    <location>
        <begin position="147"/>
        <end position="169"/>
    </location>
</feature>
<keyword evidence="1" id="KW-1133">Transmembrane helix</keyword>
<feature type="transmembrane region" description="Helical" evidence="1">
    <location>
        <begin position="325"/>
        <end position="353"/>
    </location>
</feature>
<evidence type="ECO:0008006" key="4">
    <source>
        <dbReference type="Google" id="ProtNLM"/>
    </source>
</evidence>
<feature type="transmembrane region" description="Helical" evidence="1">
    <location>
        <begin position="215"/>
        <end position="236"/>
    </location>
</feature>
<feature type="transmembrane region" description="Helical" evidence="1">
    <location>
        <begin position="248"/>
        <end position="270"/>
    </location>
</feature>
<dbReference type="Proteomes" id="UP001165135">
    <property type="component" value="Unassembled WGS sequence"/>
</dbReference>
<comment type="caution">
    <text evidence="2">The sequence shown here is derived from an EMBL/GenBank/DDBJ whole genome shotgun (WGS) entry which is preliminary data.</text>
</comment>
<gene>
    <name evidence="2" type="ORF">Airi01_016290</name>
</gene>
<accession>A0A9W6RG03</accession>
<feature type="transmembrane region" description="Helical" evidence="1">
    <location>
        <begin position="113"/>
        <end position="135"/>
    </location>
</feature>
<name>A0A9W6RG03_9ACTN</name>
<protein>
    <recommendedName>
        <fullName evidence="4">PqqD family protein</fullName>
    </recommendedName>
</protein>
<keyword evidence="1" id="KW-0812">Transmembrane</keyword>
<evidence type="ECO:0000313" key="3">
    <source>
        <dbReference type="Proteomes" id="UP001165135"/>
    </source>
</evidence>
<organism evidence="2 3">
    <name type="scientific">Actinoallomurus iriomotensis</name>
    <dbReference type="NCBI Taxonomy" id="478107"/>
    <lineage>
        <taxon>Bacteria</taxon>
        <taxon>Bacillati</taxon>
        <taxon>Actinomycetota</taxon>
        <taxon>Actinomycetes</taxon>
        <taxon>Streptosporangiales</taxon>
        <taxon>Thermomonosporaceae</taxon>
        <taxon>Actinoallomurus</taxon>
    </lineage>
</organism>
<feature type="transmembrane region" description="Helical" evidence="1">
    <location>
        <begin position="373"/>
        <end position="392"/>
    </location>
</feature>
<reference evidence="2" key="1">
    <citation type="submission" date="2023-03" db="EMBL/GenBank/DDBJ databases">
        <title>Actinoallomurus iriomotensis NBRC 103681.</title>
        <authorList>
            <person name="Ichikawa N."/>
            <person name="Sato H."/>
            <person name="Tonouchi N."/>
        </authorList>
    </citation>
    <scope>NUCLEOTIDE SEQUENCE</scope>
    <source>
        <strain evidence="2">NBRC 103681</strain>
    </source>
</reference>
<keyword evidence="1" id="KW-0472">Membrane</keyword>
<evidence type="ECO:0000313" key="2">
    <source>
        <dbReference type="EMBL" id="GLY73362.1"/>
    </source>
</evidence>
<proteinExistence type="predicted"/>
<evidence type="ECO:0000256" key="1">
    <source>
        <dbReference type="SAM" id="Phobius"/>
    </source>
</evidence>
<dbReference type="AlphaFoldDB" id="A0A9W6RG03"/>
<sequence>MAENAGVDLERVVCLYPLEYLDDGDEVTVGRLDVDSYAVLPKDGAELVRRLAEGMTPREAADWYSGAYGESVDVGDLLDTLDELGFIRSDARSATESLSGETRSVRWQRLGRALFSFPAWVCYGALTVGAVVAMARSPQLVPHYRNIFFTKSFTIVEVVLFFGQFPLLLIHEAFHALAGRRRGIRSRLSIGRRLIYIVFETSLDGLVMIPRRRRVLPIMAGMLADVVVLAVLTLSASVAIDDTGTPALFGRVCLALAYTTLLRLSWQFYFYLRTDLYVLFATALGCVDLHDVAKGVLRNAFRRSLGRPALDESSWHPTDRRVARWYAWLMLAGYLGTIVVFLVAVLPTAYHLFSGVLSRFFGGAATSGELLDSAVFVGLNLTQILLVVLLAGRDRRRKTTTHK</sequence>